<dbReference type="EMBL" id="RSCD01000002">
    <property type="protein sequence ID" value="RSH94420.1"/>
    <property type="molecule type" value="Genomic_DNA"/>
</dbReference>
<comment type="similarity">
    <text evidence="2">Belongs to the class-I pyridoxal-phosphate-dependent aminotransferase family.</text>
</comment>
<dbReference type="PANTHER" id="PTHR46383">
    <property type="entry name" value="ASPARTATE AMINOTRANSFERASE"/>
    <property type="match status" value="1"/>
</dbReference>
<evidence type="ECO:0000256" key="5">
    <source>
        <dbReference type="ARBA" id="ARBA00022898"/>
    </source>
</evidence>
<gene>
    <name evidence="7" type="ORF">EHS25_004223</name>
</gene>
<dbReference type="GO" id="GO:0008483">
    <property type="term" value="F:transaminase activity"/>
    <property type="evidence" value="ECO:0007669"/>
    <property type="project" value="UniProtKB-KW"/>
</dbReference>
<dbReference type="AlphaFoldDB" id="A0A427YTH7"/>
<dbReference type="InterPro" id="IPR015424">
    <property type="entry name" value="PyrdxlP-dep_Trfase"/>
</dbReference>
<evidence type="ECO:0000313" key="8">
    <source>
        <dbReference type="Proteomes" id="UP000279259"/>
    </source>
</evidence>
<evidence type="ECO:0000313" key="7">
    <source>
        <dbReference type="EMBL" id="RSH94420.1"/>
    </source>
</evidence>
<comment type="cofactor">
    <cofactor evidence="1">
        <name>pyridoxal 5'-phosphate</name>
        <dbReference type="ChEBI" id="CHEBI:597326"/>
    </cofactor>
</comment>
<name>A0A427YTH7_9TREE</name>
<dbReference type="SUPFAM" id="SSF53383">
    <property type="entry name" value="PLP-dependent transferases"/>
    <property type="match status" value="1"/>
</dbReference>
<dbReference type="OrthoDB" id="7042322at2759"/>
<dbReference type="InterPro" id="IPR050596">
    <property type="entry name" value="AspAT/PAT-like"/>
</dbReference>
<feature type="domain" description="Aminotransferase class I/classII large" evidence="6">
    <location>
        <begin position="38"/>
        <end position="144"/>
    </location>
</feature>
<evidence type="ECO:0000259" key="6">
    <source>
        <dbReference type="Pfam" id="PF00155"/>
    </source>
</evidence>
<dbReference type="Pfam" id="PF00155">
    <property type="entry name" value="Aminotran_1_2"/>
    <property type="match status" value="2"/>
</dbReference>
<dbReference type="STRING" id="1890683.A0A427YTH7"/>
<accession>A0A427YTH7</accession>
<sequence>MALNFAIAPAVEGTNSPPIPKAQAWARSYLSGSPSLPLLDLSQGVPRDAPHPAVLSSLADASSDPSSARYGPILGEPTLREAVAEEIRVQYGLQGHAPNGNGHGEDPKPTLTAENVGITTGCNMAFLTLLMALCPPGSSVLLPSQHTSTTRCVSPSNGKSVRMIVLITPNNPTGSVMPPKVIREWYHLAREFGVALVLDETYRDFVEGKGGQRGKPHDLFGLEDWGSTLVSLGSFSKGYRIPGHRLGSIIAAPALLKHITTICDCMQICAPRPPQIALGPLLPTLRPDLLSSSSALSSRRHLFHKTIGSVPGWSVASSGGFFAPVWEGLKGGEQLQEDRWLRFAVANVDDEVVVQLGPRLRRMNELMGMIDD</sequence>
<dbReference type="GO" id="GO:0006520">
    <property type="term" value="P:amino acid metabolic process"/>
    <property type="evidence" value="ECO:0007669"/>
    <property type="project" value="InterPro"/>
</dbReference>
<dbReference type="PANTHER" id="PTHR46383:SF1">
    <property type="entry name" value="ASPARTATE AMINOTRANSFERASE"/>
    <property type="match status" value="1"/>
</dbReference>
<dbReference type="InterPro" id="IPR004839">
    <property type="entry name" value="Aminotransferase_I/II_large"/>
</dbReference>
<dbReference type="CDD" id="cd00609">
    <property type="entry name" value="AAT_like"/>
    <property type="match status" value="1"/>
</dbReference>
<dbReference type="GO" id="GO:0030170">
    <property type="term" value="F:pyridoxal phosphate binding"/>
    <property type="evidence" value="ECO:0007669"/>
    <property type="project" value="InterPro"/>
</dbReference>
<reference evidence="7 8" key="1">
    <citation type="submission" date="2018-11" db="EMBL/GenBank/DDBJ databases">
        <title>Genome sequence of Saitozyma podzolica DSM 27192.</title>
        <authorList>
            <person name="Aliyu H."/>
            <person name="Gorte O."/>
            <person name="Ochsenreither K."/>
        </authorList>
    </citation>
    <scope>NUCLEOTIDE SEQUENCE [LARGE SCALE GENOMIC DNA]</scope>
    <source>
        <strain evidence="7 8">DSM 27192</strain>
    </source>
</reference>
<dbReference type="Proteomes" id="UP000279259">
    <property type="component" value="Unassembled WGS sequence"/>
</dbReference>
<evidence type="ECO:0000256" key="2">
    <source>
        <dbReference type="ARBA" id="ARBA00007441"/>
    </source>
</evidence>
<proteinExistence type="inferred from homology"/>
<keyword evidence="5" id="KW-0663">Pyridoxal phosphate</keyword>
<dbReference type="Gene3D" id="3.40.640.10">
    <property type="entry name" value="Type I PLP-dependent aspartate aminotransferase-like (Major domain)"/>
    <property type="match status" value="1"/>
</dbReference>
<dbReference type="InterPro" id="IPR015421">
    <property type="entry name" value="PyrdxlP-dep_Trfase_major"/>
</dbReference>
<keyword evidence="3" id="KW-0032">Aminotransferase</keyword>
<keyword evidence="8" id="KW-1185">Reference proteome</keyword>
<comment type="caution">
    <text evidence="7">The sequence shown here is derived from an EMBL/GenBank/DDBJ whole genome shotgun (WGS) entry which is preliminary data.</text>
</comment>
<evidence type="ECO:0000256" key="3">
    <source>
        <dbReference type="ARBA" id="ARBA00022576"/>
    </source>
</evidence>
<feature type="domain" description="Aminotransferase class I/classII large" evidence="6">
    <location>
        <begin position="158"/>
        <end position="332"/>
    </location>
</feature>
<evidence type="ECO:0000256" key="4">
    <source>
        <dbReference type="ARBA" id="ARBA00022679"/>
    </source>
</evidence>
<protein>
    <recommendedName>
        <fullName evidence="6">Aminotransferase class I/classII large domain-containing protein</fullName>
    </recommendedName>
</protein>
<keyword evidence="4" id="KW-0808">Transferase</keyword>
<organism evidence="7 8">
    <name type="scientific">Saitozyma podzolica</name>
    <dbReference type="NCBI Taxonomy" id="1890683"/>
    <lineage>
        <taxon>Eukaryota</taxon>
        <taxon>Fungi</taxon>
        <taxon>Dikarya</taxon>
        <taxon>Basidiomycota</taxon>
        <taxon>Agaricomycotina</taxon>
        <taxon>Tremellomycetes</taxon>
        <taxon>Tremellales</taxon>
        <taxon>Trimorphomycetaceae</taxon>
        <taxon>Saitozyma</taxon>
    </lineage>
</organism>
<evidence type="ECO:0000256" key="1">
    <source>
        <dbReference type="ARBA" id="ARBA00001933"/>
    </source>
</evidence>